<evidence type="ECO:0000313" key="3">
    <source>
        <dbReference type="Proteomes" id="UP000199572"/>
    </source>
</evidence>
<name>A0A1H9VKM2_9SPHI</name>
<dbReference type="RefSeq" id="WP_090888861.1">
    <property type="nucleotide sequence ID" value="NZ_FOGG01000044.1"/>
</dbReference>
<keyword evidence="3" id="KW-1185">Reference proteome</keyword>
<dbReference type="Proteomes" id="UP000199572">
    <property type="component" value="Unassembled WGS sequence"/>
</dbReference>
<dbReference type="OrthoDB" id="773287at2"/>
<organism evidence="2 3">
    <name type="scientific">Pedobacter rhizosphaerae</name>
    <dbReference type="NCBI Taxonomy" id="390241"/>
    <lineage>
        <taxon>Bacteria</taxon>
        <taxon>Pseudomonadati</taxon>
        <taxon>Bacteroidota</taxon>
        <taxon>Sphingobacteriia</taxon>
        <taxon>Sphingobacteriales</taxon>
        <taxon>Sphingobacteriaceae</taxon>
        <taxon>Pedobacter</taxon>
    </lineage>
</organism>
<proteinExistence type="predicted"/>
<accession>A0A1H9VKM2</accession>
<keyword evidence="1" id="KW-0175">Coiled coil</keyword>
<feature type="coiled-coil region" evidence="1">
    <location>
        <begin position="7"/>
        <end position="41"/>
    </location>
</feature>
<protein>
    <submittedName>
        <fullName evidence="2">Uncharacterized protein</fullName>
    </submittedName>
</protein>
<evidence type="ECO:0000313" key="2">
    <source>
        <dbReference type="EMBL" id="SES22139.1"/>
    </source>
</evidence>
<reference evidence="2 3" key="1">
    <citation type="submission" date="2016-10" db="EMBL/GenBank/DDBJ databases">
        <authorList>
            <person name="de Groot N.N."/>
        </authorList>
    </citation>
    <scope>NUCLEOTIDE SEQUENCE [LARGE SCALE GENOMIC DNA]</scope>
    <source>
        <strain evidence="2 3">DSM 18610</strain>
    </source>
</reference>
<evidence type="ECO:0000256" key="1">
    <source>
        <dbReference type="SAM" id="Coils"/>
    </source>
</evidence>
<sequence>MAQNNISKLLQNKLETLKIEVEQAQAELKKWSDIAAEYEAGPEKFEMLSSLFFPESEGKKARKAKG</sequence>
<gene>
    <name evidence="2" type="ORF">SAMN04488023_14423</name>
</gene>
<dbReference type="EMBL" id="FOGG01000044">
    <property type="protein sequence ID" value="SES22139.1"/>
    <property type="molecule type" value="Genomic_DNA"/>
</dbReference>
<dbReference type="AlphaFoldDB" id="A0A1H9VKM2"/>